<accession>A0AAN8K9A2</accession>
<protein>
    <submittedName>
        <fullName evidence="1">Uncharacterized protein</fullName>
    </submittedName>
</protein>
<gene>
    <name evidence="1" type="ORF">SNE40_004064</name>
</gene>
<dbReference type="AlphaFoldDB" id="A0AAN8K9A2"/>
<proteinExistence type="predicted"/>
<sequence>MRLCNKLKCGHPGLSQSAFTDILCLFKRVLEESRLENVKIKDTYKSSFSCIEELLVPSKTVDICINDCMSFTGEYAILDSCPVCKESRYVFSKPVKQYEYIELLPRIAQFYELPNISKLLQVPAKDGKLMTDFKDSPRWKEIFEGDGHFKINSLCTLLEYSGLNVFDSYQNDDDSSRFSIISPMTKKDNTILNLFFNKQLPNNIFKYLGATIQNQLFVRK</sequence>
<dbReference type="Proteomes" id="UP001347796">
    <property type="component" value="Unassembled WGS sequence"/>
</dbReference>
<comment type="caution">
    <text evidence="1">The sequence shown here is derived from an EMBL/GenBank/DDBJ whole genome shotgun (WGS) entry which is preliminary data.</text>
</comment>
<dbReference type="EMBL" id="JAZGQO010000002">
    <property type="protein sequence ID" value="KAK6192622.1"/>
    <property type="molecule type" value="Genomic_DNA"/>
</dbReference>
<organism evidence="1 2">
    <name type="scientific">Patella caerulea</name>
    <name type="common">Rayed Mediterranean limpet</name>
    <dbReference type="NCBI Taxonomy" id="87958"/>
    <lineage>
        <taxon>Eukaryota</taxon>
        <taxon>Metazoa</taxon>
        <taxon>Spiralia</taxon>
        <taxon>Lophotrochozoa</taxon>
        <taxon>Mollusca</taxon>
        <taxon>Gastropoda</taxon>
        <taxon>Patellogastropoda</taxon>
        <taxon>Patelloidea</taxon>
        <taxon>Patellidae</taxon>
        <taxon>Patella</taxon>
    </lineage>
</organism>
<reference evidence="1 2" key="1">
    <citation type="submission" date="2024-01" db="EMBL/GenBank/DDBJ databases">
        <title>The genome of the rayed Mediterranean limpet Patella caerulea (Linnaeus, 1758).</title>
        <authorList>
            <person name="Anh-Thu Weber A."/>
            <person name="Halstead-Nussloch G."/>
        </authorList>
    </citation>
    <scope>NUCLEOTIDE SEQUENCE [LARGE SCALE GENOMIC DNA]</scope>
    <source>
        <strain evidence="1">AATW-2023a</strain>
        <tissue evidence="1">Whole specimen</tissue>
    </source>
</reference>
<name>A0AAN8K9A2_PATCE</name>
<keyword evidence="2" id="KW-1185">Reference proteome</keyword>
<evidence type="ECO:0000313" key="1">
    <source>
        <dbReference type="EMBL" id="KAK6192622.1"/>
    </source>
</evidence>
<evidence type="ECO:0000313" key="2">
    <source>
        <dbReference type="Proteomes" id="UP001347796"/>
    </source>
</evidence>